<proteinExistence type="predicted"/>
<keyword evidence="1" id="KW-0496">Mitochondrion</keyword>
<dbReference type="EMBL" id="LKAM01000013">
    <property type="protein sequence ID" value="KUM46167.1"/>
    <property type="molecule type" value="Genomic_DNA"/>
</dbReference>
<organism evidence="1">
    <name type="scientific">Picea glauca</name>
    <name type="common">White spruce</name>
    <name type="synonym">Pinus glauca</name>
    <dbReference type="NCBI Taxonomy" id="3330"/>
    <lineage>
        <taxon>Eukaryota</taxon>
        <taxon>Viridiplantae</taxon>
        <taxon>Streptophyta</taxon>
        <taxon>Embryophyta</taxon>
        <taxon>Tracheophyta</taxon>
        <taxon>Spermatophyta</taxon>
        <taxon>Pinopsida</taxon>
        <taxon>Pinidae</taxon>
        <taxon>Conifers I</taxon>
        <taxon>Pinales</taxon>
        <taxon>Pinaceae</taxon>
        <taxon>Picea</taxon>
    </lineage>
</organism>
<evidence type="ECO:0000313" key="1">
    <source>
        <dbReference type="EMBL" id="KUM46167.1"/>
    </source>
</evidence>
<dbReference type="AlphaFoldDB" id="A0A101LVL0"/>
<comment type="caution">
    <text evidence="1">The sequence shown here is derived from an EMBL/GenBank/DDBJ whole genome shotgun (WGS) entry which is preliminary data.</text>
</comment>
<name>A0A101LVL0_PICGL</name>
<accession>A0A101LVL0</accession>
<geneLocation type="mitochondrion" evidence="1"/>
<sequence length="67" mass="7566">MAWKKPLTPYPCLHTTSLPTGITRPVLALDHFFGTTYLYLTYLGFTFTVTSSNQPSLYQLLNTACFT</sequence>
<protein>
    <submittedName>
        <fullName evidence="1">Uncharacterized protein</fullName>
    </submittedName>
</protein>
<gene>
    <name evidence="1" type="ORF">ABT39_MTgene1973</name>
</gene>
<reference evidence="1" key="1">
    <citation type="journal article" date="2015" name="Genome Biol. Evol.">
        <title>Organellar Genomes of White Spruce (Picea glauca): Assembly and Annotation.</title>
        <authorList>
            <person name="Jackman S.D."/>
            <person name="Warren R.L."/>
            <person name="Gibb E.A."/>
            <person name="Vandervalk B.P."/>
            <person name="Mohamadi H."/>
            <person name="Chu J."/>
            <person name="Raymond A."/>
            <person name="Pleasance S."/>
            <person name="Coope R."/>
            <person name="Wildung M.R."/>
            <person name="Ritland C.E."/>
            <person name="Bousquet J."/>
            <person name="Jones S.J."/>
            <person name="Bohlmann J."/>
            <person name="Birol I."/>
        </authorList>
    </citation>
    <scope>NUCLEOTIDE SEQUENCE [LARGE SCALE GENOMIC DNA]</scope>
    <source>
        <tissue evidence="1">Flushing bud</tissue>
    </source>
</reference>